<accession>A0AA86UZD5</accession>
<reference evidence="4 6" key="2">
    <citation type="submission" date="2024-07" db="EMBL/GenBank/DDBJ databases">
        <authorList>
            <person name="Akdeniz Z."/>
        </authorList>
    </citation>
    <scope>NUCLEOTIDE SEQUENCE [LARGE SCALE GENOMIC DNA]</scope>
</reference>
<evidence type="ECO:0000256" key="1">
    <source>
        <dbReference type="SAM" id="MobiDB-lite"/>
    </source>
</evidence>
<evidence type="ECO:0000313" key="4">
    <source>
        <dbReference type="EMBL" id="CAL6081490.1"/>
    </source>
</evidence>
<dbReference type="AlphaFoldDB" id="A0AA86UZD5"/>
<dbReference type="EMBL" id="CAXDID020000353">
    <property type="protein sequence ID" value="CAL6081490.1"/>
    <property type="molecule type" value="Genomic_DNA"/>
</dbReference>
<reference evidence="3" key="1">
    <citation type="submission" date="2023-06" db="EMBL/GenBank/DDBJ databases">
        <authorList>
            <person name="Kurt Z."/>
        </authorList>
    </citation>
    <scope>NUCLEOTIDE SEQUENCE</scope>
</reference>
<evidence type="ECO:0000313" key="3">
    <source>
        <dbReference type="EMBL" id="CAI9978265.1"/>
    </source>
</evidence>
<keyword evidence="6" id="KW-1185">Reference proteome</keyword>
<comment type="caution">
    <text evidence="3">The sequence shown here is derived from an EMBL/GenBank/DDBJ whole genome shotgun (WGS) entry which is preliminary data.</text>
</comment>
<dbReference type="EMBL" id="CATOUU010001184">
    <property type="protein sequence ID" value="CAI9978265.1"/>
    <property type="molecule type" value="Genomic_DNA"/>
</dbReference>
<organism evidence="3">
    <name type="scientific">Hexamita inflata</name>
    <dbReference type="NCBI Taxonomy" id="28002"/>
    <lineage>
        <taxon>Eukaryota</taxon>
        <taxon>Metamonada</taxon>
        <taxon>Diplomonadida</taxon>
        <taxon>Hexamitidae</taxon>
        <taxon>Hexamitinae</taxon>
        <taxon>Hexamita</taxon>
    </lineage>
</organism>
<evidence type="ECO:0000313" key="6">
    <source>
        <dbReference type="Proteomes" id="UP001642409"/>
    </source>
</evidence>
<evidence type="ECO:0000313" key="2">
    <source>
        <dbReference type="EMBL" id="CAI9974234.1"/>
    </source>
</evidence>
<gene>
    <name evidence="4" type="ORF">HINF_LOCUS60367</name>
    <name evidence="5" type="ORF">HINF_LOCUS61672</name>
    <name evidence="2" type="ORF">HINF_LOCUS61879</name>
    <name evidence="3" type="ORF">HINF_LOCUS65910</name>
</gene>
<feature type="compositionally biased region" description="Polar residues" evidence="1">
    <location>
        <begin position="82"/>
        <end position="100"/>
    </location>
</feature>
<feature type="region of interest" description="Disordered" evidence="1">
    <location>
        <begin position="81"/>
        <end position="100"/>
    </location>
</feature>
<protein>
    <submittedName>
        <fullName evidence="4">Hypothetical_protein</fullName>
    </submittedName>
</protein>
<dbReference type="EMBL" id="CAXDID020000371">
    <property type="protein sequence ID" value="CAL6083330.1"/>
    <property type="molecule type" value="Genomic_DNA"/>
</dbReference>
<proteinExistence type="predicted"/>
<evidence type="ECO:0000313" key="5">
    <source>
        <dbReference type="EMBL" id="CAL6083330.1"/>
    </source>
</evidence>
<name>A0AA86UZD5_9EUKA</name>
<sequence>MWKDIEDNLTSDVNEQLTMHNQTQLPVYHGSTQMSRISMRGSPLTLDSVGLDMTHQYQTPIFDMKPIGTSHGRNARILRDLPTNTTMDSDTIMTSNIEDV</sequence>
<dbReference type="Proteomes" id="UP001642409">
    <property type="component" value="Unassembled WGS sequence"/>
</dbReference>
<dbReference type="EMBL" id="CATOUU010001140">
    <property type="protein sequence ID" value="CAI9974234.1"/>
    <property type="molecule type" value="Genomic_DNA"/>
</dbReference>